<accession>A0A2K9VHE2</accession>
<proteinExistence type="predicted"/>
<keyword evidence="2" id="KW-1185">Reference proteome</keyword>
<sequence>MGDINKQHGNTGWALNWLIDTAYYATPTLFNNLECYNRALNGHL</sequence>
<evidence type="ECO:0000313" key="1">
    <source>
        <dbReference type="EMBL" id="AUV61708.1"/>
    </source>
</evidence>
<reference evidence="2" key="1">
    <citation type="submission" date="2018-01" db="EMBL/GenBank/DDBJ databases">
        <title>Pseudomonas phages infecting Pseudomonas sp. isolated from Prunus avium.</title>
        <authorList>
            <person name="Colberg O."/>
            <person name="Carstens A.B."/>
            <person name="Kot W."/>
            <person name="Hansen L.H."/>
        </authorList>
    </citation>
    <scope>NUCLEOTIDE SEQUENCE [LARGE SCALE GENOMIC DNA]</scope>
</reference>
<protein>
    <submittedName>
        <fullName evidence="1">Uncharacterized protein</fullName>
    </submittedName>
</protein>
<dbReference type="EMBL" id="MG775258">
    <property type="protein sequence ID" value="AUV61708.1"/>
    <property type="molecule type" value="Genomic_DNA"/>
</dbReference>
<name>A0A2K9VHE2_9CAUD</name>
<gene>
    <name evidence="1" type="ORF">PsPhHenninger_gp39</name>
</gene>
<organism evidence="1 2">
    <name type="scientific">Pseudomonas phage Henninger</name>
    <dbReference type="NCBI Taxonomy" id="2079287"/>
    <lineage>
        <taxon>Viruses</taxon>
        <taxon>Duplodnaviria</taxon>
        <taxon>Heunggongvirae</taxon>
        <taxon>Uroviricota</taxon>
        <taxon>Caudoviricetes</taxon>
        <taxon>Autographivirales</taxon>
        <taxon>Autotranscriptaviridae</taxon>
        <taxon>Studiervirinae</taxon>
        <taxon>Hennigervirus</taxon>
        <taxon>Hennigervirus henninger</taxon>
        <taxon>Ghunavirus henninger</taxon>
    </lineage>
</organism>
<dbReference type="Proteomes" id="UP000241183">
    <property type="component" value="Segment"/>
</dbReference>
<evidence type="ECO:0000313" key="2">
    <source>
        <dbReference type="Proteomes" id="UP000241183"/>
    </source>
</evidence>